<keyword evidence="2" id="KW-1185">Reference proteome</keyword>
<protein>
    <submittedName>
        <fullName evidence="1">Uncharacterized protein</fullName>
    </submittedName>
</protein>
<dbReference type="EMBL" id="JAHQIW010001404">
    <property type="protein sequence ID" value="KAJ1352428.1"/>
    <property type="molecule type" value="Genomic_DNA"/>
</dbReference>
<dbReference type="Proteomes" id="UP001196413">
    <property type="component" value="Unassembled WGS sequence"/>
</dbReference>
<name>A0AAD5MA68_PARTN</name>
<evidence type="ECO:0000313" key="2">
    <source>
        <dbReference type="Proteomes" id="UP001196413"/>
    </source>
</evidence>
<sequence>MLAFNSTVLRTTQTVHDLGEQVVSQRFEGLRQKMVQVAKAASSSTVSSITGHHPNGHVTSSGPLTSNRRLMAVLISLKIHAGGKEH</sequence>
<evidence type="ECO:0000313" key="1">
    <source>
        <dbReference type="EMBL" id="KAJ1352428.1"/>
    </source>
</evidence>
<accession>A0AAD5MA68</accession>
<proteinExistence type="predicted"/>
<organism evidence="1 2">
    <name type="scientific">Parelaphostrongylus tenuis</name>
    <name type="common">Meningeal worm</name>
    <dbReference type="NCBI Taxonomy" id="148309"/>
    <lineage>
        <taxon>Eukaryota</taxon>
        <taxon>Metazoa</taxon>
        <taxon>Ecdysozoa</taxon>
        <taxon>Nematoda</taxon>
        <taxon>Chromadorea</taxon>
        <taxon>Rhabditida</taxon>
        <taxon>Rhabditina</taxon>
        <taxon>Rhabditomorpha</taxon>
        <taxon>Strongyloidea</taxon>
        <taxon>Metastrongylidae</taxon>
        <taxon>Parelaphostrongylus</taxon>
    </lineage>
</organism>
<reference evidence="1" key="1">
    <citation type="submission" date="2021-06" db="EMBL/GenBank/DDBJ databases">
        <title>Parelaphostrongylus tenuis whole genome reference sequence.</title>
        <authorList>
            <person name="Garwood T.J."/>
            <person name="Larsen P.A."/>
            <person name="Fountain-Jones N.M."/>
            <person name="Garbe J.R."/>
            <person name="Macchietto M.G."/>
            <person name="Kania S.A."/>
            <person name="Gerhold R.W."/>
            <person name="Richards J.E."/>
            <person name="Wolf T.M."/>
        </authorList>
    </citation>
    <scope>NUCLEOTIDE SEQUENCE</scope>
    <source>
        <strain evidence="1">MNPRO001-30</strain>
        <tissue evidence="1">Meninges</tissue>
    </source>
</reference>
<gene>
    <name evidence="1" type="ORF">KIN20_008758</name>
</gene>
<dbReference type="AlphaFoldDB" id="A0AAD5MA68"/>
<comment type="caution">
    <text evidence="1">The sequence shown here is derived from an EMBL/GenBank/DDBJ whole genome shotgun (WGS) entry which is preliminary data.</text>
</comment>